<keyword evidence="1" id="KW-0732">Signal</keyword>
<protein>
    <recommendedName>
        <fullName evidence="4">Alginate export</fullName>
    </recommendedName>
</protein>
<evidence type="ECO:0000256" key="1">
    <source>
        <dbReference type="SAM" id="SignalP"/>
    </source>
</evidence>
<gene>
    <name evidence="2" type="ORF">SAMN02745216_03182</name>
</gene>
<proteinExistence type="predicted"/>
<name>A0A1M6R3L5_9BACT</name>
<dbReference type="AlphaFoldDB" id="A0A1M6R3L5"/>
<feature type="chain" id="PRO_5012703201" description="Alginate export" evidence="1">
    <location>
        <begin position="24"/>
        <end position="492"/>
    </location>
</feature>
<organism evidence="2 3">
    <name type="scientific">Desulfatibacillum alkenivorans DSM 16219</name>
    <dbReference type="NCBI Taxonomy" id="1121393"/>
    <lineage>
        <taxon>Bacteria</taxon>
        <taxon>Pseudomonadati</taxon>
        <taxon>Thermodesulfobacteriota</taxon>
        <taxon>Desulfobacteria</taxon>
        <taxon>Desulfobacterales</taxon>
        <taxon>Desulfatibacillaceae</taxon>
        <taxon>Desulfatibacillum</taxon>
    </lineage>
</organism>
<evidence type="ECO:0000313" key="2">
    <source>
        <dbReference type="EMBL" id="SHK27032.1"/>
    </source>
</evidence>
<dbReference type="Proteomes" id="UP000183994">
    <property type="component" value="Unassembled WGS sequence"/>
</dbReference>
<dbReference type="OrthoDB" id="5414714at2"/>
<dbReference type="RefSeq" id="WP_073477253.1">
    <property type="nucleotide sequence ID" value="NZ_FQZU01000021.1"/>
</dbReference>
<keyword evidence="3" id="KW-1185">Reference proteome</keyword>
<feature type="signal peptide" evidence="1">
    <location>
        <begin position="1"/>
        <end position="23"/>
    </location>
</feature>
<accession>A0A1M6R3L5</accession>
<dbReference type="SUPFAM" id="SSF56935">
    <property type="entry name" value="Porins"/>
    <property type="match status" value="1"/>
</dbReference>
<reference evidence="3" key="1">
    <citation type="submission" date="2016-11" db="EMBL/GenBank/DDBJ databases">
        <authorList>
            <person name="Varghese N."/>
            <person name="Submissions S."/>
        </authorList>
    </citation>
    <scope>NUCLEOTIDE SEQUENCE [LARGE SCALE GENOMIC DNA]</scope>
    <source>
        <strain evidence="3">DSM 16219</strain>
    </source>
</reference>
<evidence type="ECO:0008006" key="4">
    <source>
        <dbReference type="Google" id="ProtNLM"/>
    </source>
</evidence>
<evidence type="ECO:0000313" key="3">
    <source>
        <dbReference type="Proteomes" id="UP000183994"/>
    </source>
</evidence>
<dbReference type="EMBL" id="FQZU01000021">
    <property type="protein sequence ID" value="SHK27032.1"/>
    <property type="molecule type" value="Genomic_DNA"/>
</dbReference>
<sequence>MKKIFTIAMVITLVAALTLPAMAETKFSFKGAYRVRGFMLSNPSLQADQAKVKATGAAGKASETLAIAAEGEGPSQSYLDMRFRMQSKFTVSDRLAVVTRFDALDGKKYGEGDTVGTKRNIDWDRAYMVIKADFGTFQIGRMEGEAYGNDFLDSGTERDRIAFDAKMDKWTLSLIYEKQDEGDAGTVLTDADFDVYYAGAAYKSEDLTGGVLFGYAFDKTDSDILAYVPAAGNLGWDSTRFDINPFIDASFGDFGVNAEALLRFGKYQEYDRDVYNDSIKLADAARKGMGLGPLPDVDYDAYAWNIEGTWASGPFSAELGYVWVKGEDDPYDDKYESVGGVGADWGKVFILTNTDSGFEGTLGGHSGAAAAGATEGNLGEEGSSAATNGCKMFYIGGSYAPLDNVKIKGLIANSKSESPGYVDLGGLPADSRNFASDHGTEYDLTVDWDIYDNLSYTAILAYLDAGDYWQYGNPYRELENTWCFWQQLKLSF</sequence>